<proteinExistence type="predicted"/>
<sequence length="277" mass="31169">MPPTATQPKRKFSEVLAPDPPREFVAYADFKILVDHVKRLTEALNQIRCGILEDGSSKLIAKVAATVEQLTEMPEFGSPVTATAFDVFSDAPSTPAPRSTETRRTATRFPIAARCAYPDQAQLNVLDPSLIARHAVTLLEKSTRAVLERLPDDKTPAQDEKDFKLLTDLANGNSLPAPTKVHRHPCSSRFRPLKLQFNNKQDRDAFIKGFNKIRHSDAAITDIATKPRIRRDLTMPELETLRASRKFVYDENKKAGVTKFIMSDINYKVNEKPRPFQ</sequence>
<dbReference type="AlphaFoldDB" id="A0A8R1DIN3"/>
<evidence type="ECO:0000313" key="1">
    <source>
        <dbReference type="EnsemblMetazoa" id="CJA03154.1"/>
    </source>
</evidence>
<dbReference type="EnsemblMetazoa" id="CJA03154.1">
    <property type="protein sequence ID" value="CJA03154.1"/>
    <property type="gene ID" value="WBGene00122358"/>
</dbReference>
<reference evidence="2" key="1">
    <citation type="submission" date="2010-08" db="EMBL/GenBank/DDBJ databases">
        <authorList>
            <consortium name="Caenorhabditis japonica Sequencing Consortium"/>
            <person name="Wilson R.K."/>
        </authorList>
    </citation>
    <scope>NUCLEOTIDE SEQUENCE [LARGE SCALE GENOMIC DNA]</scope>
    <source>
        <strain evidence="2">DF5081</strain>
    </source>
</reference>
<evidence type="ECO:0000313" key="2">
    <source>
        <dbReference type="Proteomes" id="UP000005237"/>
    </source>
</evidence>
<dbReference type="Proteomes" id="UP000005237">
    <property type="component" value="Unassembled WGS sequence"/>
</dbReference>
<name>A0A8R1DIN3_CAEJA</name>
<keyword evidence="2" id="KW-1185">Reference proteome</keyword>
<reference evidence="1" key="2">
    <citation type="submission" date="2022-06" db="UniProtKB">
        <authorList>
            <consortium name="EnsemblMetazoa"/>
        </authorList>
    </citation>
    <scope>IDENTIFICATION</scope>
    <source>
        <strain evidence="1">DF5081</strain>
    </source>
</reference>
<protein>
    <submittedName>
        <fullName evidence="1">Uncharacterized protein</fullName>
    </submittedName>
</protein>
<accession>A0A8R1DIN3</accession>
<organism evidence="1 2">
    <name type="scientific">Caenorhabditis japonica</name>
    <dbReference type="NCBI Taxonomy" id="281687"/>
    <lineage>
        <taxon>Eukaryota</taxon>
        <taxon>Metazoa</taxon>
        <taxon>Ecdysozoa</taxon>
        <taxon>Nematoda</taxon>
        <taxon>Chromadorea</taxon>
        <taxon>Rhabditida</taxon>
        <taxon>Rhabditina</taxon>
        <taxon>Rhabditomorpha</taxon>
        <taxon>Rhabditoidea</taxon>
        <taxon>Rhabditidae</taxon>
        <taxon>Peloderinae</taxon>
        <taxon>Caenorhabditis</taxon>
    </lineage>
</organism>